<dbReference type="GO" id="GO:0046872">
    <property type="term" value="F:metal ion binding"/>
    <property type="evidence" value="ECO:0007669"/>
    <property type="project" value="UniProtKB-KW"/>
</dbReference>
<sequence length="276" mass="29190">MRQATVDLLMQWIDRLAPFDLAEEWDNCGLQIGDPGAVVSRVLVALDPTSQTLSQAIAMDCQAMVTHHPLLLKAVKSIRFDTAPGAFIRQAVTHGIHLIAAHTNLDVAVDGTNHSLASLLDMAVDGPLEGSKKADASGDRYAGLGLVGNLPEPMTLEKLAVRLAELLGSHSVRFVGDAGASIQRVGLCTGSGAGLWQQAVRGGCHALITGDVKYHDAQAALDNGLALVDVGHFASERIMVAPLVLYLTECAAREGVALEVFASDVEKDPFTTLVVR</sequence>
<dbReference type="EMBL" id="FWXF01000009">
    <property type="protein sequence ID" value="SMC23996.1"/>
    <property type="molecule type" value="Genomic_DNA"/>
</dbReference>
<feature type="binding site" evidence="5">
    <location>
        <position position="232"/>
    </location>
    <ligand>
        <name>a divalent metal cation</name>
        <dbReference type="ChEBI" id="CHEBI:60240"/>
        <label>1</label>
    </ligand>
</feature>
<evidence type="ECO:0000256" key="4">
    <source>
        <dbReference type="ARBA" id="ARBA00022723"/>
    </source>
</evidence>
<reference evidence="6 7" key="1">
    <citation type="submission" date="2017-04" db="EMBL/GenBank/DDBJ databases">
        <authorList>
            <person name="Afonso C.L."/>
            <person name="Miller P.J."/>
            <person name="Scott M.A."/>
            <person name="Spackman E."/>
            <person name="Goraichik I."/>
            <person name="Dimitrov K.M."/>
            <person name="Suarez D.L."/>
            <person name="Swayne D.E."/>
        </authorList>
    </citation>
    <scope>NUCLEOTIDE SEQUENCE [LARGE SCALE GENOMIC DNA]</scope>
    <source>
        <strain evidence="6 7">DSM 13146</strain>
    </source>
</reference>
<proteinExistence type="inferred from homology"/>
<dbReference type="GO" id="GO:0005737">
    <property type="term" value="C:cytoplasm"/>
    <property type="evidence" value="ECO:0007669"/>
    <property type="project" value="TreeGrafter"/>
</dbReference>
<feature type="binding site" evidence="5">
    <location>
        <position position="106"/>
    </location>
    <ligand>
        <name>a divalent metal cation</name>
        <dbReference type="ChEBI" id="CHEBI:60240"/>
        <label>1</label>
    </ligand>
</feature>
<feature type="binding site" evidence="5">
    <location>
        <position position="67"/>
    </location>
    <ligand>
        <name>a divalent metal cation</name>
        <dbReference type="ChEBI" id="CHEBI:60240"/>
        <label>1</label>
    </ligand>
</feature>
<accession>A0A1W1XJ38</accession>
<protein>
    <recommendedName>
        <fullName evidence="3">GTP cyclohydrolase 1 type 2 homolog</fullName>
    </recommendedName>
</protein>
<name>A0A1W1XJ38_9BACT</name>
<keyword evidence="7" id="KW-1185">Reference proteome</keyword>
<feature type="binding site" evidence="5">
    <location>
        <position position="68"/>
    </location>
    <ligand>
        <name>a divalent metal cation</name>
        <dbReference type="ChEBI" id="CHEBI:60240"/>
        <label>1</label>
    </ligand>
</feature>
<dbReference type="OrthoDB" id="9792792at2"/>
<dbReference type="Proteomes" id="UP000192783">
    <property type="component" value="Unassembled WGS sequence"/>
</dbReference>
<evidence type="ECO:0000313" key="7">
    <source>
        <dbReference type="Proteomes" id="UP000192783"/>
    </source>
</evidence>
<comment type="similarity">
    <text evidence="1">Belongs to the GTP cyclohydrolase I type 2/NIF3 family.</text>
</comment>
<dbReference type="FunFam" id="3.40.1390.30:FF:000001">
    <property type="entry name" value="GTP cyclohydrolase 1 type 2"/>
    <property type="match status" value="1"/>
</dbReference>
<organism evidence="6 7">
    <name type="scientific">Desulfacinum hydrothermale DSM 13146</name>
    <dbReference type="NCBI Taxonomy" id="1121390"/>
    <lineage>
        <taxon>Bacteria</taxon>
        <taxon>Pseudomonadati</taxon>
        <taxon>Thermodesulfobacteriota</taxon>
        <taxon>Syntrophobacteria</taxon>
        <taxon>Syntrophobacterales</taxon>
        <taxon>Syntrophobacteraceae</taxon>
        <taxon>Desulfacinum</taxon>
    </lineage>
</organism>
<dbReference type="Gene3D" id="3.40.1390.30">
    <property type="entry name" value="NIF3 (NGG1p interacting factor 3)-like"/>
    <property type="match status" value="2"/>
</dbReference>
<evidence type="ECO:0000256" key="2">
    <source>
        <dbReference type="ARBA" id="ARBA00011643"/>
    </source>
</evidence>
<dbReference type="SUPFAM" id="SSF102705">
    <property type="entry name" value="NIF3 (NGG1p interacting factor 3)-like"/>
    <property type="match status" value="1"/>
</dbReference>
<dbReference type="PANTHER" id="PTHR13799">
    <property type="entry name" value="NGG1 INTERACTING FACTOR 3"/>
    <property type="match status" value="1"/>
</dbReference>
<dbReference type="AlphaFoldDB" id="A0A1W1XJ38"/>
<dbReference type="STRING" id="1121390.SAMN02746041_01897"/>
<evidence type="ECO:0000256" key="5">
    <source>
        <dbReference type="PIRSR" id="PIRSR602678-1"/>
    </source>
</evidence>
<comment type="subunit">
    <text evidence="2">Homohexamer.</text>
</comment>
<evidence type="ECO:0000313" key="6">
    <source>
        <dbReference type="EMBL" id="SMC23996.1"/>
    </source>
</evidence>
<keyword evidence="4 5" id="KW-0479">Metal-binding</keyword>
<evidence type="ECO:0000256" key="1">
    <source>
        <dbReference type="ARBA" id="ARBA00006964"/>
    </source>
</evidence>
<gene>
    <name evidence="6" type="ORF">SAMN02746041_01897</name>
</gene>
<dbReference type="NCBIfam" id="TIGR00486">
    <property type="entry name" value="YbgI_SA1388"/>
    <property type="match status" value="1"/>
</dbReference>
<evidence type="ECO:0000256" key="3">
    <source>
        <dbReference type="ARBA" id="ARBA00022112"/>
    </source>
</evidence>
<dbReference type="RefSeq" id="WP_084057634.1">
    <property type="nucleotide sequence ID" value="NZ_FWXF01000009.1"/>
</dbReference>
<feature type="binding site" evidence="5">
    <location>
        <position position="236"/>
    </location>
    <ligand>
        <name>a divalent metal cation</name>
        <dbReference type="ChEBI" id="CHEBI:60240"/>
        <label>1</label>
    </ligand>
</feature>
<dbReference type="Pfam" id="PF01784">
    <property type="entry name" value="DUF34_NIF3"/>
    <property type="match status" value="1"/>
</dbReference>
<dbReference type="PANTHER" id="PTHR13799:SF14">
    <property type="entry name" value="GTP CYCLOHYDROLASE 1 TYPE 2 HOMOLOG"/>
    <property type="match status" value="1"/>
</dbReference>
<dbReference type="InterPro" id="IPR002678">
    <property type="entry name" value="DUF34/NIF3"/>
</dbReference>
<dbReference type="InterPro" id="IPR036069">
    <property type="entry name" value="DUF34/NIF3_sf"/>
</dbReference>